<reference evidence="2 3" key="1">
    <citation type="submission" date="2024-04" db="EMBL/GenBank/DDBJ databases">
        <authorList>
            <person name="Rising A."/>
            <person name="Reimegard J."/>
            <person name="Sonavane S."/>
            <person name="Akerstrom W."/>
            <person name="Nylinder S."/>
            <person name="Hedman E."/>
            <person name="Kallberg Y."/>
        </authorList>
    </citation>
    <scope>NUCLEOTIDE SEQUENCE [LARGE SCALE GENOMIC DNA]</scope>
</reference>
<sequence length="54" mass="6380">MCHNKSIIHDTGCSLSQRPTPTPSQTKKWRFPTRQRKQGNQRERILNSIYRRAA</sequence>
<name>A0AAV1ZIP9_9ARAC</name>
<dbReference type="AlphaFoldDB" id="A0AAV1ZIP9"/>
<feature type="compositionally biased region" description="Basic residues" evidence="1">
    <location>
        <begin position="27"/>
        <end position="39"/>
    </location>
</feature>
<comment type="caution">
    <text evidence="2">The sequence shown here is derived from an EMBL/GenBank/DDBJ whole genome shotgun (WGS) entry which is preliminary data.</text>
</comment>
<dbReference type="EMBL" id="CAXIEN010000047">
    <property type="protein sequence ID" value="CAL1270293.1"/>
    <property type="molecule type" value="Genomic_DNA"/>
</dbReference>
<feature type="non-terminal residue" evidence="2">
    <location>
        <position position="54"/>
    </location>
</feature>
<dbReference type="Proteomes" id="UP001497382">
    <property type="component" value="Unassembled WGS sequence"/>
</dbReference>
<evidence type="ECO:0000313" key="3">
    <source>
        <dbReference type="Proteomes" id="UP001497382"/>
    </source>
</evidence>
<accession>A0AAV1ZIP9</accession>
<organism evidence="2 3">
    <name type="scientific">Larinioides sclopetarius</name>
    <dbReference type="NCBI Taxonomy" id="280406"/>
    <lineage>
        <taxon>Eukaryota</taxon>
        <taxon>Metazoa</taxon>
        <taxon>Ecdysozoa</taxon>
        <taxon>Arthropoda</taxon>
        <taxon>Chelicerata</taxon>
        <taxon>Arachnida</taxon>
        <taxon>Araneae</taxon>
        <taxon>Araneomorphae</taxon>
        <taxon>Entelegynae</taxon>
        <taxon>Araneoidea</taxon>
        <taxon>Araneidae</taxon>
        <taxon>Larinioides</taxon>
    </lineage>
</organism>
<feature type="compositionally biased region" description="Polar residues" evidence="1">
    <location>
        <begin position="13"/>
        <end position="26"/>
    </location>
</feature>
<keyword evidence="3" id="KW-1185">Reference proteome</keyword>
<feature type="region of interest" description="Disordered" evidence="1">
    <location>
        <begin position="1"/>
        <end position="54"/>
    </location>
</feature>
<proteinExistence type="predicted"/>
<protein>
    <submittedName>
        <fullName evidence="2">Uncharacterized protein</fullName>
    </submittedName>
</protein>
<evidence type="ECO:0000313" key="2">
    <source>
        <dbReference type="EMBL" id="CAL1270293.1"/>
    </source>
</evidence>
<gene>
    <name evidence="2" type="ORF">LARSCL_LOCUS5215</name>
</gene>
<evidence type="ECO:0000256" key="1">
    <source>
        <dbReference type="SAM" id="MobiDB-lite"/>
    </source>
</evidence>